<organism evidence="14 15">
    <name type="scientific">Hyalella azteca</name>
    <name type="common">Amphipod</name>
    <dbReference type="NCBI Taxonomy" id="294128"/>
    <lineage>
        <taxon>Eukaryota</taxon>
        <taxon>Metazoa</taxon>
        <taxon>Ecdysozoa</taxon>
        <taxon>Arthropoda</taxon>
        <taxon>Crustacea</taxon>
        <taxon>Multicrustacea</taxon>
        <taxon>Malacostraca</taxon>
        <taxon>Eumalacostraca</taxon>
        <taxon>Peracarida</taxon>
        <taxon>Amphipoda</taxon>
        <taxon>Senticaudata</taxon>
        <taxon>Talitrida</taxon>
        <taxon>Talitroidea</taxon>
        <taxon>Hyalellidae</taxon>
        <taxon>Hyalella</taxon>
    </lineage>
</organism>
<dbReference type="InterPro" id="IPR032466">
    <property type="entry name" value="Metal_Hydrolase"/>
</dbReference>
<protein>
    <recommendedName>
        <fullName evidence="5">Adenosine deaminase</fullName>
        <ecNumber evidence="4">3.5.4.4</ecNumber>
    </recommendedName>
</protein>
<keyword evidence="7" id="KW-0479">Metal-binding</keyword>
<keyword evidence="8 11" id="KW-0732">Signal</keyword>
<evidence type="ECO:0000256" key="1">
    <source>
        <dbReference type="ARBA" id="ARBA00001947"/>
    </source>
</evidence>
<accession>A0A8B7NX61</accession>
<dbReference type="OMA" id="YQPRQTM"/>
<evidence type="ECO:0000313" key="15">
    <source>
        <dbReference type="RefSeq" id="XP_018018332.1"/>
    </source>
</evidence>
<evidence type="ECO:0000256" key="11">
    <source>
        <dbReference type="SAM" id="SignalP"/>
    </source>
</evidence>
<dbReference type="InterPro" id="IPR006331">
    <property type="entry name" value="ADGF"/>
</dbReference>
<dbReference type="GO" id="GO:0006154">
    <property type="term" value="P:adenosine catabolic process"/>
    <property type="evidence" value="ECO:0007669"/>
    <property type="project" value="InterPro"/>
</dbReference>
<dbReference type="PANTHER" id="PTHR11409">
    <property type="entry name" value="ADENOSINE DEAMINASE"/>
    <property type="match status" value="1"/>
</dbReference>
<dbReference type="InterPro" id="IPR001365">
    <property type="entry name" value="A_deaminase_dom"/>
</dbReference>
<dbReference type="InterPro" id="IPR006330">
    <property type="entry name" value="Ado/ade_deaminase"/>
</dbReference>
<evidence type="ECO:0000256" key="9">
    <source>
        <dbReference type="ARBA" id="ARBA00022801"/>
    </source>
</evidence>
<evidence type="ECO:0000259" key="13">
    <source>
        <dbReference type="Pfam" id="PF08451"/>
    </source>
</evidence>
<dbReference type="OrthoDB" id="7202371at2759"/>
<reference evidence="15 16" key="1">
    <citation type="submission" date="2025-04" db="UniProtKB">
        <authorList>
            <consortium name="RefSeq"/>
        </authorList>
    </citation>
    <scope>IDENTIFICATION</scope>
    <source>
        <tissue evidence="15 16">Whole organism</tissue>
    </source>
</reference>
<feature type="chain" id="PRO_5044664408" description="Adenosine deaminase" evidence="11">
    <location>
        <begin position="28"/>
        <end position="525"/>
    </location>
</feature>
<keyword evidence="6" id="KW-0964">Secreted</keyword>
<dbReference type="PANTHER" id="PTHR11409:SF39">
    <property type="entry name" value="ADENOSINE DEAMINASE 2"/>
    <property type="match status" value="1"/>
</dbReference>
<gene>
    <name evidence="15 16" type="primary">LOC108674860</name>
</gene>
<evidence type="ECO:0000256" key="8">
    <source>
        <dbReference type="ARBA" id="ARBA00022729"/>
    </source>
</evidence>
<feature type="domain" description="Adenosine deaminase" evidence="12">
    <location>
        <begin position="203"/>
        <end position="497"/>
    </location>
</feature>
<name>A0A8B7NX61_HYAAZ</name>
<comment type="catalytic activity">
    <reaction evidence="10">
        <text>adenosine + H2O + H(+) = inosine + NH4(+)</text>
        <dbReference type="Rhea" id="RHEA:24408"/>
        <dbReference type="ChEBI" id="CHEBI:15377"/>
        <dbReference type="ChEBI" id="CHEBI:15378"/>
        <dbReference type="ChEBI" id="CHEBI:16335"/>
        <dbReference type="ChEBI" id="CHEBI:17596"/>
        <dbReference type="ChEBI" id="CHEBI:28938"/>
        <dbReference type="EC" id="3.5.4.4"/>
    </reaction>
</comment>
<evidence type="ECO:0000256" key="10">
    <source>
        <dbReference type="ARBA" id="ARBA00047764"/>
    </source>
</evidence>
<dbReference type="Pfam" id="PF08451">
    <property type="entry name" value="A_deaminase_N"/>
    <property type="match status" value="1"/>
</dbReference>
<comment type="similarity">
    <text evidence="3">Belongs to the metallo-dependent hydrolases superfamily. Adenosine and AMP deaminases family. ADGF subfamily.</text>
</comment>
<dbReference type="NCBIfam" id="TIGR01431">
    <property type="entry name" value="adm_rel"/>
    <property type="match status" value="1"/>
</dbReference>
<dbReference type="Pfam" id="PF00962">
    <property type="entry name" value="A_deaminase"/>
    <property type="match status" value="1"/>
</dbReference>
<dbReference type="GO" id="GO:0046872">
    <property type="term" value="F:metal ion binding"/>
    <property type="evidence" value="ECO:0007669"/>
    <property type="project" value="UniProtKB-KW"/>
</dbReference>
<comment type="subcellular location">
    <subcellularLocation>
        <location evidence="2">Secreted</location>
    </subcellularLocation>
</comment>
<evidence type="ECO:0000313" key="16">
    <source>
        <dbReference type="RefSeq" id="XP_018018333.1"/>
    </source>
</evidence>
<dbReference type="InterPro" id="IPR013659">
    <property type="entry name" value="A_deaminase_N"/>
</dbReference>
<evidence type="ECO:0000259" key="12">
    <source>
        <dbReference type="Pfam" id="PF00962"/>
    </source>
</evidence>
<keyword evidence="9" id="KW-0378">Hydrolase</keyword>
<dbReference type="KEGG" id="hazt:108674860"/>
<feature type="signal peptide" evidence="11">
    <location>
        <begin position="1"/>
        <end position="27"/>
    </location>
</feature>
<dbReference type="GeneID" id="108674860"/>
<comment type="cofactor">
    <cofactor evidence="1">
        <name>Zn(2+)</name>
        <dbReference type="ChEBI" id="CHEBI:29105"/>
    </cofactor>
</comment>
<dbReference type="Gene3D" id="3.20.20.140">
    <property type="entry name" value="Metal-dependent hydrolases"/>
    <property type="match status" value="1"/>
</dbReference>
<dbReference type="EC" id="3.5.4.4" evidence="4"/>
<evidence type="ECO:0000256" key="5">
    <source>
        <dbReference type="ARBA" id="ARBA00018099"/>
    </source>
</evidence>
<sequence length="525" mass="58085">MKVGVSRALQLAAVLVIASASNVLARAVDNNTYDRQREALVAQDYSNLIGSSVVLTSEEELANQILVALKQQELDDALDSSNYPPARNFLVSKPDIERSQVFSFIRSMPKGAVLHGHDTGLTSINFVVQNLTYWDGLYICYLDYGPIFKFSASPPSEGACPDAWSLVSTERAAASSPSDFDAALYKNLTMGVDNPLEAYPDVDAAWVRFNQYFASMDGILSYRAAFEAYHTQTLTEMRDDGVTYLEFRGVLPLLHELDGTVLTAQQTIAVYKNISDIFVSDNPEFFGARFIYGPPRGVSVEQVFAYVDLVKALKTEFPEYIAGFDLVGQEDPGPPLKDFIEPLLTLQDSDPAIDVFYHAAETDWYGEDADENLFDALLLNATRIGHGYGILKHPALMQRARDTATPIEICPVSNQVLRLVEDLRNHPGVALAASGFPMVVSSDDPAPWAALPLSHDFYEAFMALGGRHADLRFLKQLAINSINFSSLPAIQKASLLQLWTEQWSNFITSVIIKYQSIHTNLIPED</sequence>
<evidence type="ECO:0000256" key="7">
    <source>
        <dbReference type="ARBA" id="ARBA00022723"/>
    </source>
</evidence>
<dbReference type="Proteomes" id="UP000694843">
    <property type="component" value="Unplaced"/>
</dbReference>
<feature type="domain" description="Adenosine/AMP deaminase N-terminal" evidence="13">
    <location>
        <begin position="20"/>
        <end position="105"/>
    </location>
</feature>
<dbReference type="FunFam" id="3.20.20.140:FF:000017">
    <property type="entry name" value="Adenosine deaminase 2"/>
    <property type="match status" value="1"/>
</dbReference>
<evidence type="ECO:0000256" key="3">
    <source>
        <dbReference type="ARBA" id="ARBA00006083"/>
    </source>
</evidence>
<dbReference type="GO" id="GO:0005615">
    <property type="term" value="C:extracellular space"/>
    <property type="evidence" value="ECO:0007669"/>
    <property type="project" value="InterPro"/>
</dbReference>
<dbReference type="RefSeq" id="XP_018018333.1">
    <property type="nucleotide sequence ID" value="XM_018162844.2"/>
</dbReference>
<proteinExistence type="inferred from homology"/>
<evidence type="ECO:0000256" key="2">
    <source>
        <dbReference type="ARBA" id="ARBA00004613"/>
    </source>
</evidence>
<dbReference type="GO" id="GO:0046103">
    <property type="term" value="P:inosine biosynthetic process"/>
    <property type="evidence" value="ECO:0007669"/>
    <property type="project" value="TreeGrafter"/>
</dbReference>
<dbReference type="GO" id="GO:0004000">
    <property type="term" value="F:adenosine deaminase activity"/>
    <property type="evidence" value="ECO:0007669"/>
    <property type="project" value="InterPro"/>
</dbReference>
<evidence type="ECO:0000256" key="4">
    <source>
        <dbReference type="ARBA" id="ARBA00012784"/>
    </source>
</evidence>
<dbReference type="SUPFAM" id="SSF51556">
    <property type="entry name" value="Metallo-dependent hydrolases"/>
    <property type="match status" value="1"/>
</dbReference>
<evidence type="ECO:0000256" key="6">
    <source>
        <dbReference type="ARBA" id="ARBA00022525"/>
    </source>
</evidence>
<evidence type="ECO:0000313" key="14">
    <source>
        <dbReference type="Proteomes" id="UP000694843"/>
    </source>
</evidence>
<keyword evidence="14" id="KW-1185">Reference proteome</keyword>
<dbReference type="RefSeq" id="XP_018018332.1">
    <property type="nucleotide sequence ID" value="XM_018162843.2"/>
</dbReference>
<dbReference type="AlphaFoldDB" id="A0A8B7NX61"/>